<dbReference type="InterPro" id="IPR009057">
    <property type="entry name" value="Homeodomain-like_sf"/>
</dbReference>
<dbReference type="STRING" id="525309.HMPREF0494_1555"/>
<dbReference type="SUPFAM" id="SSF46689">
    <property type="entry name" value="Homeodomain-like"/>
    <property type="match status" value="1"/>
</dbReference>
<gene>
    <name evidence="4" type="primary">tetR</name>
    <name evidence="4" type="ORF">HMPREF0494_1555</name>
</gene>
<evidence type="ECO:0000256" key="2">
    <source>
        <dbReference type="PROSITE-ProRule" id="PRU00335"/>
    </source>
</evidence>
<sequence length="169" mass="20011">MSDMRKIRTRREIQQAIAELLLQKPFSKITVKDIVGKALINRNTFYLHYRDKYDLIEQILTSMIDQADISVNDFVHQPFYFFQTIMNNTSTVSKKIIDRQKKDQAFHEVILRTVLHIVMKNNGENDAAWFTFGKVSAIMSWNTEHGYRYSIGRDVKILQKIYETEKFPK</sequence>
<dbReference type="RefSeq" id="WP_007123102.1">
    <property type="nucleotide sequence ID" value="NZ_AZDK01000020.1"/>
</dbReference>
<dbReference type="HOGENOM" id="CLU_087539_3_3_9"/>
<evidence type="ECO:0000313" key="4">
    <source>
        <dbReference type="EMBL" id="EEW53272.1"/>
    </source>
</evidence>
<dbReference type="PANTHER" id="PTHR43479">
    <property type="entry name" value="ACREF/ENVCD OPERON REPRESSOR-RELATED"/>
    <property type="match status" value="1"/>
</dbReference>
<dbReference type="InterPro" id="IPR050624">
    <property type="entry name" value="HTH-type_Tx_Regulator"/>
</dbReference>
<name>C8P8B1_9LACO</name>
<dbReference type="PANTHER" id="PTHR43479:SF7">
    <property type="entry name" value="TETR-FAMILY TRANSCRIPTIONAL REGULATOR"/>
    <property type="match status" value="1"/>
</dbReference>
<evidence type="ECO:0000313" key="5">
    <source>
        <dbReference type="Proteomes" id="UP000003675"/>
    </source>
</evidence>
<keyword evidence="1 2" id="KW-0238">DNA-binding</keyword>
<feature type="domain" description="HTH tetR-type" evidence="3">
    <location>
        <begin position="7"/>
        <end position="67"/>
    </location>
</feature>
<dbReference type="GO" id="GO:0003677">
    <property type="term" value="F:DNA binding"/>
    <property type="evidence" value="ECO:0007669"/>
    <property type="project" value="UniProtKB-UniRule"/>
</dbReference>
<accession>C8P8B1</accession>
<organism evidence="4 5">
    <name type="scientific">Limosilactobacillus antri DSM 16041</name>
    <dbReference type="NCBI Taxonomy" id="525309"/>
    <lineage>
        <taxon>Bacteria</taxon>
        <taxon>Bacillati</taxon>
        <taxon>Bacillota</taxon>
        <taxon>Bacilli</taxon>
        <taxon>Lactobacillales</taxon>
        <taxon>Lactobacillaceae</taxon>
        <taxon>Limosilactobacillus</taxon>
    </lineage>
</organism>
<dbReference type="PROSITE" id="PS50977">
    <property type="entry name" value="HTH_TETR_2"/>
    <property type="match status" value="1"/>
</dbReference>
<evidence type="ECO:0000256" key="1">
    <source>
        <dbReference type="ARBA" id="ARBA00023125"/>
    </source>
</evidence>
<dbReference type="AlphaFoldDB" id="C8P8B1"/>
<comment type="caution">
    <text evidence="4">The sequence shown here is derived from an EMBL/GenBank/DDBJ whole genome shotgun (WGS) entry which is preliminary data.</text>
</comment>
<protein>
    <submittedName>
        <fullName evidence="4">Transcriptional regulator, TetR family</fullName>
    </submittedName>
</protein>
<dbReference type="Pfam" id="PF00440">
    <property type="entry name" value="TetR_N"/>
    <property type="match status" value="1"/>
</dbReference>
<reference evidence="4 5" key="1">
    <citation type="submission" date="2009-09" db="EMBL/GenBank/DDBJ databases">
        <authorList>
            <person name="Qin X."/>
            <person name="Bachman B."/>
            <person name="Battles P."/>
            <person name="Bell A."/>
            <person name="Bess C."/>
            <person name="Bickham C."/>
            <person name="Chaboub L."/>
            <person name="Chen D."/>
            <person name="Coyle M."/>
            <person name="Deiros D.R."/>
            <person name="Dinh H."/>
            <person name="Forbes L."/>
            <person name="Fowler G."/>
            <person name="Francisco L."/>
            <person name="Fu Q."/>
            <person name="Gubbala S."/>
            <person name="Hale W."/>
            <person name="Han Y."/>
            <person name="Hemphill L."/>
            <person name="Highlander S.K."/>
            <person name="Hirani K."/>
            <person name="Hogues M."/>
            <person name="Jackson L."/>
            <person name="Jakkamsetti A."/>
            <person name="Javaid M."/>
            <person name="Jiang H."/>
            <person name="Korchina V."/>
            <person name="Kovar C."/>
            <person name="Lara F."/>
            <person name="Lee S."/>
            <person name="Mata R."/>
            <person name="Mathew T."/>
            <person name="Moen C."/>
            <person name="Morales K."/>
            <person name="Munidasa M."/>
            <person name="Nazareth L."/>
            <person name="Ngo R."/>
            <person name="Nguyen L."/>
            <person name="Okwuonu G."/>
            <person name="Ongeri F."/>
            <person name="Patil S."/>
            <person name="Petrosino J."/>
            <person name="Pham C."/>
            <person name="Pham P."/>
            <person name="Pu L.-L."/>
            <person name="Puazo M."/>
            <person name="Raj R."/>
            <person name="Reid J."/>
            <person name="Rouhana J."/>
            <person name="Saada N."/>
            <person name="Shang Y."/>
            <person name="Simmons D."/>
            <person name="Thornton R."/>
            <person name="Warren J."/>
            <person name="Weissenberger G."/>
            <person name="Zhang J."/>
            <person name="Zhang L."/>
            <person name="Zhou C."/>
            <person name="Zhu D."/>
            <person name="Muzny D."/>
            <person name="Worley K."/>
            <person name="Gibbs R."/>
        </authorList>
    </citation>
    <scope>NUCLEOTIDE SEQUENCE [LARGE SCALE GENOMIC DNA]</scope>
    <source>
        <strain evidence="4 5">DSM 16041</strain>
    </source>
</reference>
<dbReference type="InterPro" id="IPR001647">
    <property type="entry name" value="HTH_TetR"/>
</dbReference>
<dbReference type="Proteomes" id="UP000003675">
    <property type="component" value="Unassembled WGS sequence"/>
</dbReference>
<dbReference type="Gene3D" id="1.10.357.10">
    <property type="entry name" value="Tetracycline Repressor, domain 2"/>
    <property type="match status" value="1"/>
</dbReference>
<dbReference type="eggNOG" id="COG1309">
    <property type="taxonomic scope" value="Bacteria"/>
</dbReference>
<evidence type="ECO:0000259" key="3">
    <source>
        <dbReference type="PROSITE" id="PS50977"/>
    </source>
</evidence>
<dbReference type="OrthoDB" id="9810250at2"/>
<feature type="DNA-binding region" description="H-T-H motif" evidence="2">
    <location>
        <begin position="30"/>
        <end position="49"/>
    </location>
</feature>
<dbReference type="EMBL" id="ACLL01000044">
    <property type="protein sequence ID" value="EEW53272.1"/>
    <property type="molecule type" value="Genomic_DNA"/>
</dbReference>
<proteinExistence type="predicted"/>